<protein>
    <recommendedName>
        <fullName evidence="2">Helix-turn-helix domain-containing protein</fullName>
    </recommendedName>
</protein>
<dbReference type="AlphaFoldDB" id="A0A919SMH6"/>
<gene>
    <name evidence="3" type="ORF">Aau02nite_63040</name>
</gene>
<dbReference type="EMBL" id="BOQL01000053">
    <property type="protein sequence ID" value="GIM74866.1"/>
    <property type="molecule type" value="Genomic_DNA"/>
</dbReference>
<evidence type="ECO:0000313" key="3">
    <source>
        <dbReference type="EMBL" id="GIM74866.1"/>
    </source>
</evidence>
<reference evidence="3" key="1">
    <citation type="submission" date="2021-03" db="EMBL/GenBank/DDBJ databases">
        <title>Whole genome shotgun sequence of Actinoplanes auranticolor NBRC 12245.</title>
        <authorList>
            <person name="Komaki H."/>
            <person name="Tamura T."/>
        </authorList>
    </citation>
    <scope>NUCLEOTIDE SEQUENCE</scope>
    <source>
        <strain evidence="3">NBRC 12245</strain>
    </source>
</reference>
<evidence type="ECO:0000259" key="2">
    <source>
        <dbReference type="Pfam" id="PF12728"/>
    </source>
</evidence>
<proteinExistence type="predicted"/>
<name>A0A919SMH6_9ACTN</name>
<keyword evidence="4" id="KW-1185">Reference proteome</keyword>
<organism evidence="3 4">
    <name type="scientific">Actinoplanes auranticolor</name>
    <dbReference type="NCBI Taxonomy" id="47988"/>
    <lineage>
        <taxon>Bacteria</taxon>
        <taxon>Bacillati</taxon>
        <taxon>Actinomycetota</taxon>
        <taxon>Actinomycetes</taxon>
        <taxon>Micromonosporales</taxon>
        <taxon>Micromonosporaceae</taxon>
        <taxon>Actinoplanes</taxon>
    </lineage>
</organism>
<evidence type="ECO:0000256" key="1">
    <source>
        <dbReference type="SAM" id="MobiDB-lite"/>
    </source>
</evidence>
<dbReference type="Pfam" id="PF12728">
    <property type="entry name" value="HTH_17"/>
    <property type="match status" value="1"/>
</dbReference>
<evidence type="ECO:0000313" key="4">
    <source>
        <dbReference type="Proteomes" id="UP000681340"/>
    </source>
</evidence>
<dbReference type="Proteomes" id="UP000681340">
    <property type="component" value="Unassembled WGS sequence"/>
</dbReference>
<feature type="domain" description="Helix-turn-helix" evidence="2">
    <location>
        <begin position="39"/>
        <end position="83"/>
    </location>
</feature>
<accession>A0A919SMH6</accession>
<feature type="region of interest" description="Disordered" evidence="1">
    <location>
        <begin position="1"/>
        <end position="27"/>
    </location>
</feature>
<dbReference type="InterPro" id="IPR041657">
    <property type="entry name" value="HTH_17"/>
</dbReference>
<comment type="caution">
    <text evidence="3">The sequence shown here is derived from an EMBL/GenBank/DDBJ whole genome shotgun (WGS) entry which is preliminary data.</text>
</comment>
<sequence>MTSPLHPHSAVTPPAHTDEPAGGPAWTPERIRALGTVTTVPVAASIFGLSRSVAYDLIRTEKFPVPVLRFGTRYRIPVQAILAALHMPAGPPAREAAGDLIDGVDPRVDRRHEIPSSHRPAPRL</sequence>